<reference evidence="2" key="1">
    <citation type="submission" date="2021-01" db="EMBL/GenBank/DDBJ databases">
        <authorList>
            <consortium name="Genoscope - CEA"/>
            <person name="William W."/>
        </authorList>
    </citation>
    <scope>NUCLEOTIDE SEQUENCE</scope>
</reference>
<sequence>MILLSMIQILQSLAIQQSLQHSKTHPTSVLPEQKHQPDIRLPQSITSYT</sequence>
<dbReference type="EMBL" id="CAJJDN010000059">
    <property type="protein sequence ID" value="CAD8092567.1"/>
    <property type="molecule type" value="Genomic_DNA"/>
</dbReference>
<evidence type="ECO:0000313" key="3">
    <source>
        <dbReference type="Proteomes" id="UP000692954"/>
    </source>
</evidence>
<gene>
    <name evidence="2" type="ORF">PSON_ATCC_30995.1.T0590137</name>
</gene>
<evidence type="ECO:0000313" key="2">
    <source>
        <dbReference type="EMBL" id="CAD8092567.1"/>
    </source>
</evidence>
<dbReference type="Proteomes" id="UP000692954">
    <property type="component" value="Unassembled WGS sequence"/>
</dbReference>
<proteinExistence type="predicted"/>
<evidence type="ECO:0000256" key="1">
    <source>
        <dbReference type="SAM" id="MobiDB-lite"/>
    </source>
</evidence>
<accession>A0A8S1NHF1</accession>
<protein>
    <submittedName>
        <fullName evidence="2">Uncharacterized protein</fullName>
    </submittedName>
</protein>
<feature type="region of interest" description="Disordered" evidence="1">
    <location>
        <begin position="21"/>
        <end position="49"/>
    </location>
</feature>
<organism evidence="2 3">
    <name type="scientific">Paramecium sonneborni</name>
    <dbReference type="NCBI Taxonomy" id="65129"/>
    <lineage>
        <taxon>Eukaryota</taxon>
        <taxon>Sar</taxon>
        <taxon>Alveolata</taxon>
        <taxon>Ciliophora</taxon>
        <taxon>Intramacronucleata</taxon>
        <taxon>Oligohymenophorea</taxon>
        <taxon>Peniculida</taxon>
        <taxon>Parameciidae</taxon>
        <taxon>Paramecium</taxon>
    </lineage>
</organism>
<comment type="caution">
    <text evidence="2">The sequence shown here is derived from an EMBL/GenBank/DDBJ whole genome shotgun (WGS) entry which is preliminary data.</text>
</comment>
<name>A0A8S1NHF1_9CILI</name>
<keyword evidence="3" id="KW-1185">Reference proteome</keyword>
<dbReference type="AlphaFoldDB" id="A0A8S1NHF1"/>